<organism evidence="1 2">
    <name type="scientific">Stephania japonica</name>
    <dbReference type="NCBI Taxonomy" id="461633"/>
    <lineage>
        <taxon>Eukaryota</taxon>
        <taxon>Viridiplantae</taxon>
        <taxon>Streptophyta</taxon>
        <taxon>Embryophyta</taxon>
        <taxon>Tracheophyta</taxon>
        <taxon>Spermatophyta</taxon>
        <taxon>Magnoliopsida</taxon>
        <taxon>Ranunculales</taxon>
        <taxon>Menispermaceae</taxon>
        <taxon>Menispermoideae</taxon>
        <taxon>Cissampelideae</taxon>
        <taxon>Stephania</taxon>
    </lineage>
</organism>
<proteinExistence type="predicted"/>
<sequence length="68" mass="7718">MACPSRECNPLIQTTHTGQMQKPWIKPRTSTGQALIGTSAFTIYTTHKPQIWAASHLRLFFSDKQKDD</sequence>
<dbReference type="AlphaFoldDB" id="A0AAP0J0E1"/>
<protein>
    <submittedName>
        <fullName evidence="1">Uncharacterized protein</fullName>
    </submittedName>
</protein>
<dbReference type="Proteomes" id="UP001417504">
    <property type="component" value="Unassembled WGS sequence"/>
</dbReference>
<reference evidence="1 2" key="1">
    <citation type="submission" date="2024-01" db="EMBL/GenBank/DDBJ databases">
        <title>Genome assemblies of Stephania.</title>
        <authorList>
            <person name="Yang L."/>
        </authorList>
    </citation>
    <scope>NUCLEOTIDE SEQUENCE [LARGE SCALE GENOMIC DNA]</scope>
    <source>
        <strain evidence="1">QJT</strain>
        <tissue evidence="1">Leaf</tissue>
    </source>
</reference>
<evidence type="ECO:0000313" key="1">
    <source>
        <dbReference type="EMBL" id="KAK9123841.1"/>
    </source>
</evidence>
<dbReference type="EMBL" id="JBBNAE010000005">
    <property type="protein sequence ID" value="KAK9123841.1"/>
    <property type="molecule type" value="Genomic_DNA"/>
</dbReference>
<gene>
    <name evidence="1" type="ORF">Sjap_013443</name>
</gene>
<evidence type="ECO:0000313" key="2">
    <source>
        <dbReference type="Proteomes" id="UP001417504"/>
    </source>
</evidence>
<comment type="caution">
    <text evidence="1">The sequence shown here is derived from an EMBL/GenBank/DDBJ whole genome shotgun (WGS) entry which is preliminary data.</text>
</comment>
<accession>A0AAP0J0E1</accession>
<keyword evidence="2" id="KW-1185">Reference proteome</keyword>
<name>A0AAP0J0E1_9MAGN</name>